<reference evidence="1 2" key="1">
    <citation type="submission" date="2016-10" db="EMBL/GenBank/DDBJ databases">
        <authorList>
            <person name="Varghese N."/>
            <person name="Submissions S."/>
        </authorList>
    </citation>
    <scope>NUCLEOTIDE SEQUENCE [LARGE SCALE GENOMIC DNA]</scope>
    <source>
        <strain evidence="1 2">PDC82</strain>
    </source>
</reference>
<protein>
    <submittedName>
        <fullName evidence="1">Uncharacterized protein</fullName>
    </submittedName>
</protein>
<evidence type="ECO:0000313" key="2">
    <source>
        <dbReference type="Proteomes" id="UP000198917"/>
    </source>
</evidence>
<gene>
    <name evidence="1" type="ORF">SAMN05428983_0970</name>
</gene>
<dbReference type="EMBL" id="FNEW01000001">
    <property type="protein sequence ID" value="SDJ28161.1"/>
    <property type="molecule type" value="Genomic_DNA"/>
</dbReference>
<proteinExistence type="predicted"/>
<sequence>MDDVDDEFDFWEPKEKSPHVVLAAIRLGVLRRFRDDAKDLEATGFRERELTLPEVFRRLPDTNITDTHLYRFPANPYGISGVDKAPPPLTNAVISFVQGTYQPIFKSMTTRALAEMELYVDGKGASEPETLLSFRNHYGGIVDLLTYLPFGSRTVDSQAIVCHYHFWNAYIYGRLHRGDDSKSVAKERANLKSAAREQLATLQKMEIPTRSPLATLFHFQNLTNEMDILAELASLGAVKPSVIKERAEQAKYFEKVLWFNQLFPWRIEEPTQALIIAAHTGNDPQLLSQFGSLALKAVAVALHCALNKGTFNRSHPVITYRAPLFEDEKPLKDQKILKDYLEKTHPVLIKGLNLREIFKKPASTRSAAAR</sequence>
<dbReference type="Proteomes" id="UP000198917">
    <property type="component" value="Unassembled WGS sequence"/>
</dbReference>
<dbReference type="AlphaFoldDB" id="A0A7Z7BJQ0"/>
<comment type="caution">
    <text evidence="1">The sequence shown here is derived from an EMBL/GenBank/DDBJ whole genome shotgun (WGS) entry which is preliminary data.</text>
</comment>
<evidence type="ECO:0000313" key="1">
    <source>
        <dbReference type="EMBL" id="SDJ28161.1"/>
    </source>
</evidence>
<accession>A0A7Z7BJQ0</accession>
<name>A0A7Z7BJQ0_9HYPH</name>
<organism evidence="1 2">
    <name type="scientific">Agrobacterium fabrum</name>
    <dbReference type="NCBI Taxonomy" id="1176649"/>
    <lineage>
        <taxon>Bacteria</taxon>
        <taxon>Pseudomonadati</taxon>
        <taxon>Pseudomonadota</taxon>
        <taxon>Alphaproteobacteria</taxon>
        <taxon>Hyphomicrobiales</taxon>
        <taxon>Rhizobiaceae</taxon>
        <taxon>Rhizobium/Agrobacterium group</taxon>
        <taxon>Agrobacterium</taxon>
        <taxon>Agrobacterium tumefaciens complex</taxon>
    </lineage>
</organism>
<dbReference type="RefSeq" id="WP_143242097.1">
    <property type="nucleotide sequence ID" value="NZ_CP116683.1"/>
</dbReference>